<dbReference type="GO" id="GO:0005886">
    <property type="term" value="C:plasma membrane"/>
    <property type="evidence" value="ECO:0007669"/>
    <property type="project" value="UniProtKB-SubCell"/>
</dbReference>
<dbReference type="InterPro" id="IPR030874">
    <property type="entry name" value="Cardiolipin_synth_Firmi"/>
</dbReference>
<feature type="active site" evidence="12">
    <location>
        <position position="406"/>
    </location>
</feature>
<dbReference type="InterPro" id="IPR022924">
    <property type="entry name" value="Cardiolipin_synthase"/>
</dbReference>
<feature type="domain" description="PLD phosphodiesterase" evidence="14">
    <location>
        <begin position="219"/>
        <end position="246"/>
    </location>
</feature>
<evidence type="ECO:0000256" key="11">
    <source>
        <dbReference type="ARBA" id="ARBA00023264"/>
    </source>
</evidence>
<comment type="catalytic activity">
    <reaction evidence="12">
        <text>2 a 1,2-diacyl-sn-glycero-3-phospho-(1'-sn-glycerol) = a cardiolipin + glycerol</text>
        <dbReference type="Rhea" id="RHEA:31451"/>
        <dbReference type="ChEBI" id="CHEBI:17754"/>
        <dbReference type="ChEBI" id="CHEBI:62237"/>
        <dbReference type="ChEBI" id="CHEBI:64716"/>
    </reaction>
</comment>
<dbReference type="PROSITE" id="PS50035">
    <property type="entry name" value="PLD"/>
    <property type="match status" value="2"/>
</dbReference>
<evidence type="ECO:0000256" key="10">
    <source>
        <dbReference type="ARBA" id="ARBA00023209"/>
    </source>
</evidence>
<proteinExistence type="inferred from homology"/>
<feature type="active site" evidence="12">
    <location>
        <position position="231"/>
    </location>
</feature>
<keyword evidence="10 12" id="KW-0594">Phospholipid biosynthesis</keyword>
<evidence type="ECO:0000256" key="2">
    <source>
        <dbReference type="ARBA" id="ARBA00022475"/>
    </source>
</evidence>
<gene>
    <name evidence="15" type="ORF">TMU3MR103_1177</name>
</gene>
<keyword evidence="16" id="KW-1185">Reference proteome</keyword>
<comment type="function">
    <text evidence="12">Catalyzes the reversible phosphatidyl group transfer from one phosphatidylglycerol molecule to another to form cardiolipin (CL) (diphosphatidylglycerol) and glycerol.</text>
</comment>
<dbReference type="InterPro" id="IPR025202">
    <property type="entry name" value="PLD-like_dom"/>
</dbReference>
<feature type="active site" evidence="12">
    <location>
        <position position="226"/>
    </location>
</feature>
<dbReference type="GO" id="GO:0008808">
    <property type="term" value="F:cardiolipin synthase activity"/>
    <property type="evidence" value="ECO:0007669"/>
    <property type="project" value="UniProtKB-UniRule"/>
</dbReference>
<evidence type="ECO:0000256" key="5">
    <source>
        <dbReference type="ARBA" id="ARBA00022692"/>
    </source>
</evidence>
<dbReference type="CDD" id="cd09110">
    <property type="entry name" value="PLDc_CLS_1"/>
    <property type="match status" value="1"/>
</dbReference>
<keyword evidence="8 12" id="KW-0443">Lipid metabolism</keyword>
<dbReference type="CDD" id="cd09112">
    <property type="entry name" value="PLDc_CLS_2"/>
    <property type="match status" value="1"/>
</dbReference>
<feature type="active site" evidence="12">
    <location>
        <position position="408"/>
    </location>
</feature>
<evidence type="ECO:0000313" key="15">
    <source>
        <dbReference type="EMBL" id="KFN91060.1"/>
    </source>
</evidence>
<evidence type="ECO:0000256" key="13">
    <source>
        <dbReference type="NCBIfam" id="TIGR04265"/>
    </source>
</evidence>
<evidence type="ECO:0000256" key="8">
    <source>
        <dbReference type="ARBA" id="ARBA00023098"/>
    </source>
</evidence>
<dbReference type="HAMAP" id="MF_01916">
    <property type="entry name" value="Cardiolipin_synth_Cls"/>
    <property type="match status" value="1"/>
</dbReference>
<reference evidence="15 16" key="1">
    <citation type="submission" date="2014-08" db="EMBL/GenBank/DDBJ databases">
        <title>Genome sequence of Tetragenococcus muriaticus.</title>
        <authorList>
            <person name="Chuea-nongthon C."/>
            <person name="Rodtong S."/>
            <person name="Yongsawatdigul J."/>
            <person name="Steele J.L."/>
            <person name="Liu X.-y."/>
            <person name="Speers J."/>
            <person name="Glasner J.D."/>
            <person name="Neeno-Eckwall E.C."/>
        </authorList>
    </citation>
    <scope>NUCLEOTIDE SEQUENCE [LARGE SCALE GENOMIC DNA]</scope>
    <source>
        <strain evidence="15 16">3MR10-3</strain>
    </source>
</reference>
<dbReference type="Pfam" id="PF13396">
    <property type="entry name" value="PLDc_N"/>
    <property type="match status" value="1"/>
</dbReference>
<dbReference type="SMART" id="SM00155">
    <property type="entry name" value="PLDc"/>
    <property type="match status" value="2"/>
</dbReference>
<dbReference type="RefSeq" id="WP_028789503.1">
    <property type="nucleotide sequence ID" value="NZ_JPVT01000116.1"/>
</dbReference>
<feature type="transmembrane region" description="Helical" evidence="12">
    <location>
        <begin position="12"/>
        <end position="30"/>
    </location>
</feature>
<dbReference type="EC" id="2.7.8.-" evidence="12 13"/>
<evidence type="ECO:0000256" key="1">
    <source>
        <dbReference type="ARBA" id="ARBA00004651"/>
    </source>
</evidence>
<sequence>MDLETDLAILYQIFWGLVIINTVVAFITVFRRPRSITSILAWMMTLVFLPGIGFLLYAFCGRGIDRETVYLFSEQHQKRIKEINQMIERNNENYQPKTYSYEAILLKEYFSNMDESPLTRGNYVEFFTDGQEKFSHLFADIEKAQDNIHVEYYAFFDDKIGNAFLDLLVKKAKEGVEVRLVFDPWGGRTTERFFKPLQEAGGKVIPFITSRNMIRKTRLNYHLHRKIVVVDGQISWTGGFNVGDQYVEKTEKFGYWRDTHAKIIGTASFSLQEIFIRDWNASIKNKKDALEYEDRYFVIPEPVDHADAALQIVADGPESIEQIIKGGFIKTIVSAKERVWIQSPYLIPDDSMTNALQIAIRSGVDVRIMIPCMPDHPFIYRATQYYANLFQNLGAKIYIYNGGFIHAKTVVIDDSIVSFGTTNQDIRSYDLNFEVSAFGYDEKLNRELASIFEEDMKHSALLTQDMIDQQSYWLKFKQNFSRLLSPIL</sequence>
<evidence type="ECO:0000259" key="14">
    <source>
        <dbReference type="PROSITE" id="PS50035"/>
    </source>
</evidence>
<dbReference type="PATRIC" id="fig|1302648.3.peg.1144"/>
<feature type="active site" evidence="12">
    <location>
        <position position="413"/>
    </location>
</feature>
<dbReference type="SUPFAM" id="SSF56024">
    <property type="entry name" value="Phospholipase D/nuclease"/>
    <property type="match status" value="2"/>
</dbReference>
<comment type="caution">
    <text evidence="15">The sequence shown here is derived from an EMBL/GenBank/DDBJ whole genome shotgun (WGS) entry which is preliminary data.</text>
</comment>
<dbReference type="PANTHER" id="PTHR21248">
    <property type="entry name" value="CARDIOLIPIN SYNTHASE"/>
    <property type="match status" value="1"/>
</dbReference>
<dbReference type="Proteomes" id="UP000029381">
    <property type="component" value="Unassembled WGS sequence"/>
</dbReference>
<feature type="domain" description="PLD phosphodiesterase" evidence="14">
    <location>
        <begin position="401"/>
        <end position="428"/>
    </location>
</feature>
<name>A0A091C2X4_9ENTE</name>
<evidence type="ECO:0000313" key="16">
    <source>
        <dbReference type="Proteomes" id="UP000029381"/>
    </source>
</evidence>
<feature type="transmembrane region" description="Helical" evidence="12">
    <location>
        <begin position="39"/>
        <end position="59"/>
    </location>
</feature>
<dbReference type="InterPro" id="IPR027379">
    <property type="entry name" value="CLS_N"/>
</dbReference>
<feature type="active site" evidence="12">
    <location>
        <position position="224"/>
    </location>
</feature>
<keyword evidence="5 12" id="KW-0812">Transmembrane</keyword>
<keyword evidence="6" id="KW-0677">Repeat</keyword>
<accession>A0A091C2X4</accession>
<evidence type="ECO:0000256" key="6">
    <source>
        <dbReference type="ARBA" id="ARBA00022737"/>
    </source>
</evidence>
<evidence type="ECO:0000256" key="7">
    <source>
        <dbReference type="ARBA" id="ARBA00022989"/>
    </source>
</evidence>
<dbReference type="InterPro" id="IPR001736">
    <property type="entry name" value="PLipase_D/transphosphatidylase"/>
</dbReference>
<evidence type="ECO:0000256" key="3">
    <source>
        <dbReference type="ARBA" id="ARBA00022516"/>
    </source>
</evidence>
<keyword evidence="7 12" id="KW-1133">Transmembrane helix</keyword>
<dbReference type="GO" id="GO:0032049">
    <property type="term" value="P:cardiolipin biosynthetic process"/>
    <property type="evidence" value="ECO:0007669"/>
    <property type="project" value="UniProtKB-UniRule"/>
</dbReference>
<dbReference type="Pfam" id="PF13091">
    <property type="entry name" value="PLDc_2"/>
    <property type="match status" value="2"/>
</dbReference>
<dbReference type="EMBL" id="JPVT01000116">
    <property type="protein sequence ID" value="KFN91060.1"/>
    <property type="molecule type" value="Genomic_DNA"/>
</dbReference>
<keyword evidence="4 12" id="KW-0808">Transferase</keyword>
<keyword evidence="11 12" id="KW-1208">Phospholipid metabolism</keyword>
<evidence type="ECO:0000256" key="4">
    <source>
        <dbReference type="ARBA" id="ARBA00022679"/>
    </source>
</evidence>
<dbReference type="PANTHER" id="PTHR21248:SF22">
    <property type="entry name" value="PHOSPHOLIPASE D"/>
    <property type="match status" value="1"/>
</dbReference>
<keyword evidence="3 12" id="KW-0444">Lipid biosynthesis</keyword>
<protein>
    <recommendedName>
        <fullName evidence="12 13">Cardiolipin synthase</fullName>
        <shortName evidence="12">CL synthase</shortName>
        <ecNumber evidence="12 13">2.7.8.-</ecNumber>
    </recommendedName>
</protein>
<organism evidence="15 16">
    <name type="scientific">Tetragenococcus muriaticus 3MR10-3</name>
    <dbReference type="NCBI Taxonomy" id="1302648"/>
    <lineage>
        <taxon>Bacteria</taxon>
        <taxon>Bacillati</taxon>
        <taxon>Bacillota</taxon>
        <taxon>Bacilli</taxon>
        <taxon>Lactobacillales</taxon>
        <taxon>Enterococcaceae</taxon>
        <taxon>Tetragenococcus</taxon>
    </lineage>
</organism>
<evidence type="ECO:0000256" key="12">
    <source>
        <dbReference type="HAMAP-Rule" id="MF_01916"/>
    </source>
</evidence>
<comment type="similarity">
    <text evidence="12">Belongs to the phospholipase D family. Cardiolipin synthase subfamily.</text>
</comment>
<dbReference type="NCBIfam" id="TIGR04265">
    <property type="entry name" value="bac_cardiolipin"/>
    <property type="match status" value="1"/>
</dbReference>
<keyword evidence="2 12" id="KW-1003">Cell membrane</keyword>
<dbReference type="Gene3D" id="3.30.870.10">
    <property type="entry name" value="Endonuclease Chain A"/>
    <property type="match status" value="2"/>
</dbReference>
<evidence type="ECO:0000256" key="9">
    <source>
        <dbReference type="ARBA" id="ARBA00023136"/>
    </source>
</evidence>
<comment type="subcellular location">
    <subcellularLocation>
        <location evidence="1 12">Cell membrane</location>
        <topology evidence="1 12">Multi-pass membrane protein</topology>
    </subcellularLocation>
</comment>
<keyword evidence="9 12" id="KW-0472">Membrane</keyword>
<dbReference type="AlphaFoldDB" id="A0A091C2X4"/>